<feature type="region of interest" description="Disordered" evidence="1">
    <location>
        <begin position="134"/>
        <end position="179"/>
    </location>
</feature>
<organism evidence="2 3">
    <name type="scientific">Jiangella asiatica</name>
    <dbReference type="NCBI Taxonomy" id="2530372"/>
    <lineage>
        <taxon>Bacteria</taxon>
        <taxon>Bacillati</taxon>
        <taxon>Actinomycetota</taxon>
        <taxon>Actinomycetes</taxon>
        <taxon>Jiangellales</taxon>
        <taxon>Jiangellaceae</taxon>
        <taxon>Jiangella</taxon>
    </lineage>
</organism>
<reference evidence="2 3" key="1">
    <citation type="submission" date="2019-03" db="EMBL/GenBank/DDBJ databases">
        <title>Draft genome sequences of novel Actinobacteria.</title>
        <authorList>
            <person name="Sahin N."/>
            <person name="Ay H."/>
            <person name="Saygin H."/>
        </authorList>
    </citation>
    <scope>NUCLEOTIDE SEQUENCE [LARGE SCALE GENOMIC DNA]</scope>
    <source>
        <strain evidence="2 3">5K138</strain>
    </source>
</reference>
<gene>
    <name evidence="2" type="ORF">E1269_31665</name>
</gene>
<feature type="compositionally biased region" description="Basic and acidic residues" evidence="1">
    <location>
        <begin position="1"/>
        <end position="31"/>
    </location>
</feature>
<dbReference type="AlphaFoldDB" id="A0A4R5C504"/>
<dbReference type="RefSeq" id="WP_131902184.1">
    <property type="nucleotide sequence ID" value="NZ_SMKZ01000102.1"/>
</dbReference>
<name>A0A4R5C504_9ACTN</name>
<evidence type="ECO:0000256" key="1">
    <source>
        <dbReference type="SAM" id="MobiDB-lite"/>
    </source>
</evidence>
<feature type="region of interest" description="Disordered" evidence="1">
    <location>
        <begin position="1"/>
        <end position="43"/>
    </location>
</feature>
<feature type="compositionally biased region" description="Basic and acidic residues" evidence="1">
    <location>
        <begin position="170"/>
        <end position="179"/>
    </location>
</feature>
<evidence type="ECO:0000313" key="2">
    <source>
        <dbReference type="EMBL" id="TDD94801.1"/>
    </source>
</evidence>
<evidence type="ECO:0000313" key="3">
    <source>
        <dbReference type="Proteomes" id="UP000294739"/>
    </source>
</evidence>
<sequence>MVGQPEHDLADPGGAEDRDGLALDPPAERAVQHGGRRQPAEPPLVGQVVLEQPGAVGQRLPFGLGGGGVLGELRGVLEVGVDVAGVVLRRERQPPAHPGDTVLERAPRAARLVVLVLVHLVPGIREQVRDGAVHRAGPVPGGGPGTVVPGDAPEPAARAQADLAVTVEPADQHVDGARR</sequence>
<dbReference type="EMBL" id="SMKZ01000102">
    <property type="protein sequence ID" value="TDD94801.1"/>
    <property type="molecule type" value="Genomic_DNA"/>
</dbReference>
<protein>
    <submittedName>
        <fullName evidence="2">Uncharacterized protein</fullName>
    </submittedName>
</protein>
<proteinExistence type="predicted"/>
<comment type="caution">
    <text evidence="2">The sequence shown here is derived from an EMBL/GenBank/DDBJ whole genome shotgun (WGS) entry which is preliminary data.</text>
</comment>
<keyword evidence="3" id="KW-1185">Reference proteome</keyword>
<dbReference type="Proteomes" id="UP000294739">
    <property type="component" value="Unassembled WGS sequence"/>
</dbReference>
<dbReference type="InParanoid" id="A0A4R5C504"/>
<accession>A0A4R5C504</accession>